<protein>
    <submittedName>
        <fullName evidence="2">Uncharacterized protein</fullName>
    </submittedName>
</protein>
<keyword evidence="1" id="KW-0812">Transmembrane</keyword>
<feature type="transmembrane region" description="Helical" evidence="1">
    <location>
        <begin position="95"/>
        <end position="114"/>
    </location>
</feature>
<dbReference type="RefSeq" id="WP_183606584.1">
    <property type="nucleotide sequence ID" value="NZ_JACHAZ010000002.1"/>
</dbReference>
<keyword evidence="1" id="KW-0472">Membrane</keyword>
<name>A0AAE2SVG8_RHILE</name>
<sequence>MGGIASAPINEAVFFLSKASPEDLEQLKNSFPEIKDELNPGIMAGEADLSPAQARTILKAKAQVIVVVLNKTIELSDRALSQASRKMRFGRRTRMGGQVITVVGTSGVLAAIGITQNGLAIASAILALLGSLAAILGEYFEQIVDKKQGGLNEIFLRIATARHKAVIITKTIETYIREDIIDSGLETTIREGNALSEEITSNVYQIFEAFDVTHGR</sequence>
<feature type="transmembrane region" description="Helical" evidence="1">
    <location>
        <begin position="120"/>
        <end position="140"/>
    </location>
</feature>
<proteinExistence type="predicted"/>
<dbReference type="AlphaFoldDB" id="A0AAE2SVG8"/>
<dbReference type="EMBL" id="JACIGO010000001">
    <property type="protein sequence ID" value="MBB4289497.1"/>
    <property type="molecule type" value="Genomic_DNA"/>
</dbReference>
<keyword evidence="1" id="KW-1133">Transmembrane helix</keyword>
<evidence type="ECO:0000256" key="1">
    <source>
        <dbReference type="SAM" id="Phobius"/>
    </source>
</evidence>
<gene>
    <name evidence="2" type="ORF">GGE16_001513</name>
</gene>
<dbReference type="Proteomes" id="UP000538507">
    <property type="component" value="Unassembled WGS sequence"/>
</dbReference>
<evidence type="ECO:0000313" key="3">
    <source>
        <dbReference type="Proteomes" id="UP000538507"/>
    </source>
</evidence>
<comment type="caution">
    <text evidence="2">The sequence shown here is derived from an EMBL/GenBank/DDBJ whole genome shotgun (WGS) entry which is preliminary data.</text>
</comment>
<organism evidence="2 3">
    <name type="scientific">Rhizobium leguminosarum</name>
    <dbReference type="NCBI Taxonomy" id="384"/>
    <lineage>
        <taxon>Bacteria</taxon>
        <taxon>Pseudomonadati</taxon>
        <taxon>Pseudomonadota</taxon>
        <taxon>Alphaproteobacteria</taxon>
        <taxon>Hyphomicrobiales</taxon>
        <taxon>Rhizobiaceae</taxon>
        <taxon>Rhizobium/Agrobacterium group</taxon>
        <taxon>Rhizobium</taxon>
    </lineage>
</organism>
<accession>A0AAE2SVG8</accession>
<evidence type="ECO:0000313" key="2">
    <source>
        <dbReference type="EMBL" id="MBB4289497.1"/>
    </source>
</evidence>
<reference evidence="2 3" key="1">
    <citation type="submission" date="2020-08" db="EMBL/GenBank/DDBJ databases">
        <title>Genomic Encyclopedia of Type Strains, Phase IV (KMG-V): Genome sequencing to study the core and pangenomes of soil and plant-associated prokaryotes.</title>
        <authorList>
            <person name="Whitman W."/>
        </authorList>
    </citation>
    <scope>NUCLEOTIDE SEQUENCE [LARGE SCALE GENOMIC DNA]</scope>
    <source>
        <strain evidence="2 3">SEMIA 415</strain>
    </source>
</reference>